<dbReference type="GO" id="GO:0016020">
    <property type="term" value="C:membrane"/>
    <property type="evidence" value="ECO:0007669"/>
    <property type="project" value="UniProtKB-SubCell"/>
</dbReference>
<gene>
    <name evidence="6" type="primary">cvpA</name>
    <name evidence="6" type="ORF">MBHS_01808</name>
</gene>
<sequence>MHWIDYIILSVLLGSILLAGLQGLTQTVLSLLGWVLACFISFTFMQELAVLFFSKISVLSIRLSLAFSSLIILSLLLTALFSYLLIQVLETEDNSWLEIILSLFLGIFRGAIMLFVVIFLLYLNQGSQFTWWQDSIVISDLLQRLQ</sequence>
<feature type="transmembrane region" description="Helical" evidence="5">
    <location>
        <begin position="33"/>
        <end position="53"/>
    </location>
</feature>
<dbReference type="PANTHER" id="PTHR36926:SF1">
    <property type="entry name" value="COLICIN V PRODUCTION PROTEIN"/>
    <property type="match status" value="1"/>
</dbReference>
<dbReference type="OrthoDB" id="9810601at2"/>
<evidence type="ECO:0000256" key="1">
    <source>
        <dbReference type="ARBA" id="ARBA00004141"/>
    </source>
</evidence>
<evidence type="ECO:0000313" key="7">
    <source>
        <dbReference type="Proteomes" id="UP000236724"/>
    </source>
</evidence>
<organism evidence="6 7">
    <name type="scientific">Candidatus Venteria ishoeyi</name>
    <dbReference type="NCBI Taxonomy" id="1899563"/>
    <lineage>
        <taxon>Bacteria</taxon>
        <taxon>Pseudomonadati</taxon>
        <taxon>Pseudomonadota</taxon>
        <taxon>Gammaproteobacteria</taxon>
        <taxon>Thiotrichales</taxon>
        <taxon>Thiotrichaceae</taxon>
        <taxon>Venteria</taxon>
    </lineage>
</organism>
<feature type="transmembrane region" description="Helical" evidence="5">
    <location>
        <begin position="99"/>
        <end position="123"/>
    </location>
</feature>
<evidence type="ECO:0000256" key="5">
    <source>
        <dbReference type="SAM" id="Phobius"/>
    </source>
</evidence>
<protein>
    <submittedName>
        <fullName evidence="6">Colicin V production protein</fullName>
    </submittedName>
</protein>
<dbReference type="InterPro" id="IPR052719">
    <property type="entry name" value="CvpA-like"/>
</dbReference>
<proteinExistence type="predicted"/>
<dbReference type="InterPro" id="IPR003825">
    <property type="entry name" value="Colicin-V_CvpA"/>
</dbReference>
<dbReference type="GO" id="GO:0009403">
    <property type="term" value="P:toxin biosynthetic process"/>
    <property type="evidence" value="ECO:0007669"/>
    <property type="project" value="InterPro"/>
</dbReference>
<dbReference type="AlphaFoldDB" id="A0A1H6F8N8"/>
<keyword evidence="7" id="KW-1185">Reference proteome</keyword>
<keyword evidence="4 5" id="KW-0472">Membrane</keyword>
<evidence type="ECO:0000256" key="3">
    <source>
        <dbReference type="ARBA" id="ARBA00022989"/>
    </source>
</evidence>
<dbReference type="PANTHER" id="PTHR36926">
    <property type="entry name" value="COLICIN V PRODUCTION PROTEIN"/>
    <property type="match status" value="1"/>
</dbReference>
<keyword evidence="2 5" id="KW-0812">Transmembrane</keyword>
<dbReference type="EMBL" id="FMSV02000407">
    <property type="protein sequence ID" value="SEH05953.1"/>
    <property type="molecule type" value="Genomic_DNA"/>
</dbReference>
<feature type="transmembrane region" description="Helical" evidence="5">
    <location>
        <begin position="65"/>
        <end position="87"/>
    </location>
</feature>
<dbReference type="RefSeq" id="WP_103919800.1">
    <property type="nucleotide sequence ID" value="NZ_FMSV02000407.1"/>
</dbReference>
<evidence type="ECO:0000256" key="4">
    <source>
        <dbReference type="ARBA" id="ARBA00023136"/>
    </source>
</evidence>
<keyword evidence="3 5" id="KW-1133">Transmembrane helix</keyword>
<dbReference type="Pfam" id="PF02674">
    <property type="entry name" value="Colicin_V"/>
    <property type="match status" value="1"/>
</dbReference>
<dbReference type="Proteomes" id="UP000236724">
    <property type="component" value="Unassembled WGS sequence"/>
</dbReference>
<reference evidence="6 7" key="1">
    <citation type="submission" date="2016-10" db="EMBL/GenBank/DDBJ databases">
        <authorList>
            <person name="de Groot N.N."/>
        </authorList>
    </citation>
    <scope>NUCLEOTIDE SEQUENCE [LARGE SCALE GENOMIC DNA]</scope>
    <source>
        <strain evidence="6">MBHS1</strain>
    </source>
</reference>
<evidence type="ECO:0000313" key="6">
    <source>
        <dbReference type="EMBL" id="SEH05953.1"/>
    </source>
</evidence>
<accession>A0A1H6F8N8</accession>
<name>A0A1H6F8N8_9GAMM</name>
<comment type="subcellular location">
    <subcellularLocation>
        <location evidence="1">Membrane</location>
        <topology evidence="1">Multi-pass membrane protein</topology>
    </subcellularLocation>
</comment>
<evidence type="ECO:0000256" key="2">
    <source>
        <dbReference type="ARBA" id="ARBA00022692"/>
    </source>
</evidence>